<name>G0UVC9_TRYCI</name>
<evidence type="ECO:0000313" key="2">
    <source>
        <dbReference type="EMBL" id="CCC93344.1"/>
    </source>
</evidence>
<dbReference type="VEuPathDB" id="TriTrypDB:TcIL3000_10_1030"/>
<evidence type="ECO:0000256" key="1">
    <source>
        <dbReference type="SAM" id="MobiDB-lite"/>
    </source>
</evidence>
<feature type="region of interest" description="Disordered" evidence="1">
    <location>
        <begin position="169"/>
        <end position="190"/>
    </location>
</feature>
<dbReference type="AlphaFoldDB" id="G0UVC9"/>
<feature type="compositionally biased region" description="Basic residues" evidence="1">
    <location>
        <begin position="181"/>
        <end position="190"/>
    </location>
</feature>
<dbReference type="EMBL" id="HE575323">
    <property type="protein sequence ID" value="CCC93344.1"/>
    <property type="molecule type" value="Genomic_DNA"/>
</dbReference>
<sequence>MLCGMSCMHTGLGCKFCSFDTLILDALEMSHSSILVISLMTYIALLAPSDMKNEHERLMSCFIPLMVEREPKQLVFRNSVEKSEIVSRIKQLNGSLTNFHKMKLGLSERYVDKHSKEYDREIHKILEATLHLKAETDVYKSQGAPRRDSARANLKRVTYDDAMNFMAEDNDKEELTTTLQRKAHSKTLEN</sequence>
<organism evidence="2">
    <name type="scientific">Trypanosoma congolense (strain IL3000)</name>
    <dbReference type="NCBI Taxonomy" id="1068625"/>
    <lineage>
        <taxon>Eukaryota</taxon>
        <taxon>Discoba</taxon>
        <taxon>Euglenozoa</taxon>
        <taxon>Kinetoplastea</taxon>
        <taxon>Metakinetoplastina</taxon>
        <taxon>Trypanosomatida</taxon>
        <taxon>Trypanosomatidae</taxon>
        <taxon>Trypanosoma</taxon>
        <taxon>Nannomonas</taxon>
    </lineage>
</organism>
<proteinExistence type="predicted"/>
<protein>
    <submittedName>
        <fullName evidence="2">Uncharacterized protein TCIL3000_10_1030</fullName>
    </submittedName>
</protein>
<gene>
    <name evidence="2" type="ORF">TCIL3000_10_1030</name>
</gene>
<accession>G0UVC9</accession>
<reference evidence="2" key="1">
    <citation type="journal article" date="2012" name="Proc. Natl. Acad. Sci. U.S.A.">
        <title>Antigenic diversity is generated by distinct evolutionary mechanisms in African trypanosome species.</title>
        <authorList>
            <person name="Jackson A.P."/>
            <person name="Berry A."/>
            <person name="Aslett M."/>
            <person name="Allison H.C."/>
            <person name="Burton P."/>
            <person name="Vavrova-Anderson J."/>
            <person name="Brown R."/>
            <person name="Browne H."/>
            <person name="Corton N."/>
            <person name="Hauser H."/>
            <person name="Gamble J."/>
            <person name="Gilderthorp R."/>
            <person name="Marcello L."/>
            <person name="McQuillan J."/>
            <person name="Otto T.D."/>
            <person name="Quail M.A."/>
            <person name="Sanders M.J."/>
            <person name="van Tonder A."/>
            <person name="Ginger M.L."/>
            <person name="Field M.C."/>
            <person name="Barry J.D."/>
            <person name="Hertz-Fowler C."/>
            <person name="Berriman M."/>
        </authorList>
    </citation>
    <scope>NUCLEOTIDE SEQUENCE</scope>
    <source>
        <strain evidence="2">IL3000</strain>
    </source>
</reference>